<gene>
    <name evidence="1" type="ORF">HJC23_009672</name>
</gene>
<evidence type="ECO:0000313" key="2">
    <source>
        <dbReference type="Proteomes" id="UP001516023"/>
    </source>
</evidence>
<dbReference type="Proteomes" id="UP001516023">
    <property type="component" value="Unassembled WGS sequence"/>
</dbReference>
<reference evidence="1 2" key="1">
    <citation type="journal article" date="2020" name="G3 (Bethesda)">
        <title>Improved Reference Genome for Cyclotella cryptica CCMP332, a Model for Cell Wall Morphogenesis, Salinity Adaptation, and Lipid Production in Diatoms (Bacillariophyta).</title>
        <authorList>
            <person name="Roberts W.R."/>
            <person name="Downey K.M."/>
            <person name="Ruck E.C."/>
            <person name="Traller J.C."/>
            <person name="Alverson A.J."/>
        </authorList>
    </citation>
    <scope>NUCLEOTIDE SEQUENCE [LARGE SCALE GENOMIC DNA]</scope>
    <source>
        <strain evidence="1 2">CCMP332</strain>
    </source>
</reference>
<dbReference type="EMBL" id="JABMIG020000062">
    <property type="protein sequence ID" value="KAL3796541.1"/>
    <property type="molecule type" value="Genomic_DNA"/>
</dbReference>
<evidence type="ECO:0000313" key="1">
    <source>
        <dbReference type="EMBL" id="KAL3796541.1"/>
    </source>
</evidence>
<protein>
    <submittedName>
        <fullName evidence="1">Uncharacterized protein</fullName>
    </submittedName>
</protein>
<comment type="caution">
    <text evidence="1">The sequence shown here is derived from an EMBL/GenBank/DDBJ whole genome shotgun (WGS) entry which is preliminary data.</text>
</comment>
<accession>A0ABD3Q9A8</accession>
<keyword evidence="2" id="KW-1185">Reference proteome</keyword>
<sequence>MTPDASSTDAQSQGLALLEEWPRRKSLSEYDDIDVTPNPMKRVTFSTYSSARFFKCSASYRANMSHSSADCKLFRAEVAREGLRIQRLMSSSCSSMKTGNVIHHLVGLNVLSMEELVGIEHLVSKGAPIRLVHERRSHAAIVLKAQSEMKQRNDITFDDLARVAVASSSRSVQKARLRAALASQL</sequence>
<name>A0ABD3Q9A8_9STRA</name>
<organism evidence="1 2">
    <name type="scientific">Cyclotella cryptica</name>
    <dbReference type="NCBI Taxonomy" id="29204"/>
    <lineage>
        <taxon>Eukaryota</taxon>
        <taxon>Sar</taxon>
        <taxon>Stramenopiles</taxon>
        <taxon>Ochrophyta</taxon>
        <taxon>Bacillariophyta</taxon>
        <taxon>Coscinodiscophyceae</taxon>
        <taxon>Thalassiosirophycidae</taxon>
        <taxon>Stephanodiscales</taxon>
        <taxon>Stephanodiscaceae</taxon>
        <taxon>Cyclotella</taxon>
    </lineage>
</organism>
<proteinExistence type="predicted"/>
<dbReference type="AlphaFoldDB" id="A0ABD3Q9A8"/>